<evidence type="ECO:0000313" key="10">
    <source>
        <dbReference type="Proteomes" id="UP001652642"/>
    </source>
</evidence>
<dbReference type="InterPro" id="IPR009865">
    <property type="entry name" value="Proacrosin-bd"/>
</dbReference>
<protein>
    <recommendedName>
        <fullName evidence="2">Acrosin-binding protein</fullName>
    </recommendedName>
    <alternativeName>
        <fullName evidence="6">Acrosin-binding protein, 60 kDa form</fullName>
    </alternativeName>
    <alternativeName>
        <fullName evidence="7">Proacrosin-binding protein sp32</fullName>
    </alternativeName>
</protein>
<evidence type="ECO:0000256" key="4">
    <source>
        <dbReference type="ARBA" id="ARBA00022729"/>
    </source>
</evidence>
<evidence type="ECO:0000256" key="5">
    <source>
        <dbReference type="ARBA" id="ARBA00023329"/>
    </source>
</evidence>
<evidence type="ECO:0000256" key="2">
    <source>
        <dbReference type="ARBA" id="ARBA00018940"/>
    </source>
</evidence>
<gene>
    <name evidence="11" type="primary">ACRBP</name>
</gene>
<dbReference type="Proteomes" id="UP001652642">
    <property type="component" value="Chromosome 2"/>
</dbReference>
<evidence type="ECO:0000256" key="7">
    <source>
        <dbReference type="ARBA" id="ARBA00033453"/>
    </source>
</evidence>
<dbReference type="GeneID" id="110084626"/>
<reference evidence="10" key="1">
    <citation type="submission" date="2025-05" db="UniProtKB">
        <authorList>
            <consortium name="RefSeq"/>
        </authorList>
    </citation>
    <scope>NUCLEOTIDE SEQUENCE [LARGE SCALE GENOMIC DNA]</scope>
</reference>
<evidence type="ECO:0000256" key="6">
    <source>
        <dbReference type="ARBA" id="ARBA00032734"/>
    </source>
</evidence>
<evidence type="ECO:0000256" key="8">
    <source>
        <dbReference type="ARBA" id="ARBA00045517"/>
    </source>
</evidence>
<reference evidence="11" key="2">
    <citation type="submission" date="2025-08" db="UniProtKB">
        <authorList>
            <consortium name="RefSeq"/>
        </authorList>
    </citation>
    <scope>IDENTIFICATION</scope>
</reference>
<evidence type="ECO:0000256" key="9">
    <source>
        <dbReference type="SAM" id="MobiDB-lite"/>
    </source>
</evidence>
<evidence type="ECO:0000256" key="3">
    <source>
        <dbReference type="ARBA" id="ARBA00022553"/>
    </source>
</evidence>
<proteinExistence type="predicted"/>
<organism evidence="10 11">
    <name type="scientific">Pogona vitticeps</name>
    <name type="common">central bearded dragon</name>
    <dbReference type="NCBI Taxonomy" id="103695"/>
    <lineage>
        <taxon>Eukaryota</taxon>
        <taxon>Metazoa</taxon>
        <taxon>Chordata</taxon>
        <taxon>Craniata</taxon>
        <taxon>Vertebrata</taxon>
        <taxon>Euteleostomi</taxon>
        <taxon>Lepidosauria</taxon>
        <taxon>Squamata</taxon>
        <taxon>Bifurcata</taxon>
        <taxon>Unidentata</taxon>
        <taxon>Episquamata</taxon>
        <taxon>Toxicofera</taxon>
        <taxon>Iguania</taxon>
        <taxon>Acrodonta</taxon>
        <taxon>Agamidae</taxon>
        <taxon>Amphibolurinae</taxon>
        <taxon>Pogona</taxon>
    </lineage>
</organism>
<name>A0ABM5FR63_9SAUR</name>
<sequence>MAPPTMRSLHSNSNSSCPCWPLKWGGMLVGSGVAWSEPGRMAGLRLTSPTWSLVVGFSVFLAQLIPKTLSVTPGSPLSEEEYDAFFSSLKPAWKASQVCQIRHNKGCSDPKIVKLDLLENHGQIPEGPICTGLPENIYFDTFCLFAQFRCLTQTFYTKRVVCPNPLPVEEIIISSPAPSKKPGPAPTEISLSPEIRLRSNVDAILKYAFAVSGEEPIPRIHFPSPDSNWGTLQSPTEHEHAEHLHVVVSTEEPTTDIKATEGLTDQKLHQSIHRLISKAFSLEQALNSKDLPDTKDIKIDLNYQETTAENSPNGSSIFALDNDGALVVLCYSVLQDICISSAVSKAWKQMEDKTLGFGDLVCDNFGRHHEDLCSQCAFCSLKTEQCAGAVNLKRVHCDNGTFTDYLNPGILAQHQAMVTKVSPDLTEFYGLKMYEGLQAKYWCDRLATHGCDDFRVALWLQSEYSLFHRGDFPDKICDSEKVQHPTYCSFKSSQCREYSLNKKKARMNNCKIILTPPQEQGDANWLSKNGRLPCAKQGGRER</sequence>
<keyword evidence="5" id="KW-0968">Cytoplasmic vesicle</keyword>
<keyword evidence="4" id="KW-0732">Signal</keyword>
<dbReference type="PANTHER" id="PTHR21362:SF1">
    <property type="entry name" value="ACROSIN-BINDING PROTEIN"/>
    <property type="match status" value="1"/>
</dbReference>
<feature type="region of interest" description="Disordered" evidence="9">
    <location>
        <begin position="521"/>
        <end position="542"/>
    </location>
</feature>
<keyword evidence="10" id="KW-1185">Reference proteome</keyword>
<keyword evidence="3" id="KW-0597">Phosphoprotein</keyword>
<evidence type="ECO:0000256" key="1">
    <source>
        <dbReference type="ARBA" id="ARBA00004218"/>
    </source>
</evidence>
<dbReference type="RefSeq" id="XP_072847897.1">
    <property type="nucleotide sequence ID" value="XM_072991796.1"/>
</dbReference>
<evidence type="ECO:0000313" key="11">
    <source>
        <dbReference type="RefSeq" id="XP_072847897.1"/>
    </source>
</evidence>
<comment type="function">
    <text evidence="8">Acrosomal protein that maintains proacrosin (pro-ACR) as an enzymatically inactive zymogen in the acrosome. Involved also in the acrosome formation.</text>
</comment>
<accession>A0ABM5FR63</accession>
<dbReference type="Pfam" id="PF07222">
    <property type="entry name" value="PBP_sp32"/>
    <property type="match status" value="1"/>
</dbReference>
<dbReference type="PANTHER" id="PTHR21362">
    <property type="entry name" value="ACROSIN-BINDING PROTEIN"/>
    <property type="match status" value="1"/>
</dbReference>
<comment type="subcellular location">
    <subcellularLocation>
        <location evidence="1">Cytoplasmic vesicle</location>
        <location evidence="1">Secretory vesicle</location>
        <location evidence="1">Acrosome</location>
    </subcellularLocation>
</comment>